<name>A0A2G5F5T4_AQUCA</name>
<dbReference type="InterPro" id="IPR036514">
    <property type="entry name" value="SGNH_hydro_sf"/>
</dbReference>
<proteinExistence type="inferred from homology"/>
<dbReference type="EMBL" id="KZ305019">
    <property type="protein sequence ID" value="PIA63300.1"/>
    <property type="molecule type" value="Genomic_DNA"/>
</dbReference>
<dbReference type="PANTHER" id="PTHR45650:SF14">
    <property type="entry name" value="GDSL ESTERASE_LIPASE 7-LIKE"/>
    <property type="match status" value="1"/>
</dbReference>
<feature type="chain" id="PRO_5013807956" description="SGNH hydrolase-type esterase domain-containing protein" evidence="8">
    <location>
        <begin position="21"/>
        <end position="212"/>
    </location>
</feature>
<evidence type="ECO:0000256" key="7">
    <source>
        <dbReference type="ARBA" id="ARBA00023098"/>
    </source>
</evidence>
<dbReference type="GO" id="GO:0016042">
    <property type="term" value="P:lipid catabolic process"/>
    <property type="evidence" value="ECO:0007669"/>
    <property type="project" value="UniProtKB-KW"/>
</dbReference>
<keyword evidence="5" id="KW-0378">Hydrolase</keyword>
<dbReference type="GO" id="GO:0005576">
    <property type="term" value="C:extracellular region"/>
    <property type="evidence" value="ECO:0007669"/>
    <property type="project" value="UniProtKB-SubCell"/>
</dbReference>
<dbReference type="InterPro" id="IPR051238">
    <property type="entry name" value="GDSL_esterase/lipase"/>
</dbReference>
<comment type="subcellular location">
    <subcellularLocation>
        <location evidence="1">Secreted</location>
    </subcellularLocation>
</comment>
<dbReference type="AlphaFoldDB" id="A0A2G5F5T4"/>
<evidence type="ECO:0000313" key="9">
    <source>
        <dbReference type="EMBL" id="PIA63300.1"/>
    </source>
</evidence>
<dbReference type="PANTHER" id="PTHR45650">
    <property type="entry name" value="GDSL-LIKE LIPASE/ACYLHYDROLASE-RELATED"/>
    <property type="match status" value="1"/>
</dbReference>
<dbReference type="Proteomes" id="UP000230069">
    <property type="component" value="Unassembled WGS sequence"/>
</dbReference>
<keyword evidence="6" id="KW-0442">Lipid degradation</keyword>
<dbReference type="InParanoid" id="A0A2G5F5T4"/>
<keyword evidence="4 8" id="KW-0732">Signal</keyword>
<protein>
    <recommendedName>
        <fullName evidence="11">SGNH hydrolase-type esterase domain-containing protein</fullName>
    </recommendedName>
</protein>
<keyword evidence="3" id="KW-0964">Secreted</keyword>
<evidence type="ECO:0000256" key="8">
    <source>
        <dbReference type="SAM" id="SignalP"/>
    </source>
</evidence>
<organism evidence="9 10">
    <name type="scientific">Aquilegia coerulea</name>
    <name type="common">Rocky mountain columbine</name>
    <dbReference type="NCBI Taxonomy" id="218851"/>
    <lineage>
        <taxon>Eukaryota</taxon>
        <taxon>Viridiplantae</taxon>
        <taxon>Streptophyta</taxon>
        <taxon>Embryophyta</taxon>
        <taxon>Tracheophyta</taxon>
        <taxon>Spermatophyta</taxon>
        <taxon>Magnoliopsida</taxon>
        <taxon>Ranunculales</taxon>
        <taxon>Ranunculaceae</taxon>
        <taxon>Thalictroideae</taxon>
        <taxon>Aquilegia</taxon>
    </lineage>
</organism>
<comment type="similarity">
    <text evidence="2">Belongs to the 'GDSL' lipolytic enzyme family.</text>
</comment>
<gene>
    <name evidence="9" type="ORF">AQUCO_00200964v1</name>
</gene>
<dbReference type="Gene3D" id="3.40.50.1110">
    <property type="entry name" value="SGNH hydrolase"/>
    <property type="match status" value="2"/>
</dbReference>
<evidence type="ECO:0000256" key="3">
    <source>
        <dbReference type="ARBA" id="ARBA00022525"/>
    </source>
</evidence>
<accession>A0A2G5F5T4</accession>
<feature type="signal peptide" evidence="8">
    <location>
        <begin position="1"/>
        <end position="20"/>
    </location>
</feature>
<evidence type="ECO:0000256" key="4">
    <source>
        <dbReference type="ARBA" id="ARBA00022729"/>
    </source>
</evidence>
<keyword evidence="7" id="KW-0443">Lipid metabolism</keyword>
<evidence type="ECO:0000256" key="5">
    <source>
        <dbReference type="ARBA" id="ARBA00022801"/>
    </source>
</evidence>
<evidence type="ECO:0000256" key="6">
    <source>
        <dbReference type="ARBA" id="ARBA00022963"/>
    </source>
</evidence>
<sequence>MTSSTLWLLVLSIFSHLYSTRSIKAVAPALFVFGDSLLDSRNNNFLVTLARADFPPYGVDFSGGATAQLLGLPFAPPYTSHEILKNLTGVNYASGASGILPETGSNLALTLNNLADSLRGSVFIHGQTNTLVKNMIVNPFKYGFVDTKNPCCVAGDATLACTPNLPPCLNDNQYLWWDGYHLTEAAYFIVARVCFSGSSVCSPLNINQLVQN</sequence>
<evidence type="ECO:0000313" key="10">
    <source>
        <dbReference type="Proteomes" id="UP000230069"/>
    </source>
</evidence>
<evidence type="ECO:0000256" key="2">
    <source>
        <dbReference type="ARBA" id="ARBA00008668"/>
    </source>
</evidence>
<dbReference type="STRING" id="218851.A0A2G5F5T4"/>
<dbReference type="GO" id="GO:0016787">
    <property type="term" value="F:hydrolase activity"/>
    <property type="evidence" value="ECO:0007669"/>
    <property type="project" value="UniProtKB-KW"/>
</dbReference>
<keyword evidence="10" id="KW-1185">Reference proteome</keyword>
<reference evidence="9 10" key="1">
    <citation type="submission" date="2017-09" db="EMBL/GenBank/DDBJ databases">
        <title>WGS assembly of Aquilegia coerulea Goldsmith.</title>
        <authorList>
            <person name="Hodges S."/>
            <person name="Kramer E."/>
            <person name="Nordborg M."/>
            <person name="Tomkins J."/>
            <person name="Borevitz J."/>
            <person name="Derieg N."/>
            <person name="Yan J."/>
            <person name="Mihaltcheva S."/>
            <person name="Hayes R.D."/>
            <person name="Rokhsar D."/>
        </authorList>
    </citation>
    <scope>NUCLEOTIDE SEQUENCE [LARGE SCALE GENOMIC DNA]</scope>
    <source>
        <strain evidence="10">cv. Goldsmith</strain>
    </source>
</reference>
<dbReference type="OrthoDB" id="1600564at2759"/>
<evidence type="ECO:0000256" key="1">
    <source>
        <dbReference type="ARBA" id="ARBA00004613"/>
    </source>
</evidence>
<evidence type="ECO:0008006" key="11">
    <source>
        <dbReference type="Google" id="ProtNLM"/>
    </source>
</evidence>